<dbReference type="GO" id="GO:0034386">
    <property type="term" value="F:4-aminobutyrate:2-oxoglutarate transaminase activity"/>
    <property type="evidence" value="ECO:0007669"/>
    <property type="project" value="UniProtKB-EC"/>
</dbReference>
<evidence type="ECO:0000256" key="4">
    <source>
        <dbReference type="ARBA" id="ARBA00012912"/>
    </source>
</evidence>
<evidence type="ECO:0000256" key="8">
    <source>
        <dbReference type="ARBA" id="ARBA00029760"/>
    </source>
</evidence>
<keyword evidence="6" id="KW-0808">Transferase</keyword>
<dbReference type="PANTHER" id="PTHR43206:SF1">
    <property type="entry name" value="4-AMINOBUTYRATE AMINOTRANSFERASE, MITOCHONDRIAL"/>
    <property type="match status" value="1"/>
</dbReference>
<dbReference type="PANTHER" id="PTHR43206">
    <property type="entry name" value="AMINOTRANSFERASE"/>
    <property type="match status" value="1"/>
</dbReference>
<dbReference type="Gene3D" id="3.40.640.10">
    <property type="entry name" value="Type I PLP-dependent aspartate aminotransferase-like (Major domain)"/>
    <property type="match status" value="1"/>
</dbReference>
<comment type="caution">
    <text evidence="15">The sequence shown here is derived from an EMBL/GenBank/DDBJ whole genome shotgun (WGS) entry which is preliminary data.</text>
</comment>
<evidence type="ECO:0000256" key="10">
    <source>
        <dbReference type="ARBA" id="ARBA00030857"/>
    </source>
</evidence>
<evidence type="ECO:0000256" key="11">
    <source>
        <dbReference type="ARBA" id="ARBA00031787"/>
    </source>
</evidence>
<evidence type="ECO:0000256" key="5">
    <source>
        <dbReference type="ARBA" id="ARBA00022576"/>
    </source>
</evidence>
<evidence type="ECO:0000313" key="15">
    <source>
        <dbReference type="EMBL" id="KAK2180127.1"/>
    </source>
</evidence>
<protein>
    <recommendedName>
        <fullName evidence="10">(S)-3-amino-2-methylpropionate transaminase</fullName>
        <ecNumber evidence="4">2.6.1.19</ecNumber>
        <ecNumber evidence="3">2.6.1.22</ecNumber>
    </recommendedName>
    <alternativeName>
        <fullName evidence="11">GABA aminotransferase</fullName>
    </alternativeName>
    <alternativeName>
        <fullName evidence="9">Gamma-amino-N-butyrate transaminase</fullName>
    </alternativeName>
    <alternativeName>
        <fullName evidence="8">L-AIBAT</fullName>
    </alternativeName>
</protein>
<comment type="similarity">
    <text evidence="2 13">Belongs to the class-III pyridoxal-phosphate-dependent aminotransferase family.</text>
</comment>
<keyword evidence="5" id="KW-0032">Aminotransferase</keyword>
<dbReference type="NCBIfam" id="TIGR00699">
    <property type="entry name" value="GABAtrns_euk"/>
    <property type="match status" value="1"/>
</dbReference>
<dbReference type="InterPro" id="IPR005814">
    <property type="entry name" value="Aminotrans_3"/>
</dbReference>
<gene>
    <name evidence="15" type="ORF">NP493_458g03059</name>
</gene>
<evidence type="ECO:0000256" key="1">
    <source>
        <dbReference type="ARBA" id="ARBA00001933"/>
    </source>
</evidence>
<keyword evidence="7 13" id="KW-0663">Pyridoxal phosphate</keyword>
<dbReference type="Gene3D" id="3.90.1150.10">
    <property type="entry name" value="Aspartate Aminotransferase, domain 1"/>
    <property type="match status" value="1"/>
</dbReference>
<evidence type="ECO:0000256" key="13">
    <source>
        <dbReference type="RuleBase" id="RU003560"/>
    </source>
</evidence>
<dbReference type="GO" id="GO:0005739">
    <property type="term" value="C:mitochondrion"/>
    <property type="evidence" value="ECO:0007669"/>
    <property type="project" value="TreeGrafter"/>
</dbReference>
<accession>A0AAD9NRI8</accession>
<dbReference type="SUPFAM" id="SSF53383">
    <property type="entry name" value="PLP-dependent transferases"/>
    <property type="match status" value="1"/>
</dbReference>
<evidence type="ECO:0000256" key="9">
    <source>
        <dbReference type="ARBA" id="ARBA00030204"/>
    </source>
</evidence>
<name>A0AAD9NRI8_RIDPI</name>
<reference evidence="15" key="1">
    <citation type="journal article" date="2023" name="Mol. Biol. Evol.">
        <title>Third-Generation Sequencing Reveals the Adaptive Role of the Epigenome in Three Deep-Sea Polychaetes.</title>
        <authorList>
            <person name="Perez M."/>
            <person name="Aroh O."/>
            <person name="Sun Y."/>
            <person name="Lan Y."/>
            <person name="Juniper S.K."/>
            <person name="Young C.R."/>
            <person name="Angers B."/>
            <person name="Qian P.Y."/>
        </authorList>
    </citation>
    <scope>NUCLEOTIDE SEQUENCE</scope>
    <source>
        <strain evidence="15">R07B-5</strain>
    </source>
</reference>
<evidence type="ECO:0000256" key="2">
    <source>
        <dbReference type="ARBA" id="ARBA00008954"/>
    </source>
</evidence>
<dbReference type="EMBL" id="JAODUO010000457">
    <property type="protein sequence ID" value="KAK2180127.1"/>
    <property type="molecule type" value="Genomic_DNA"/>
</dbReference>
<dbReference type="PIRSF" id="PIRSF000521">
    <property type="entry name" value="Transaminase_4ab_Lys_Orn"/>
    <property type="match status" value="1"/>
</dbReference>
<comment type="cofactor">
    <cofactor evidence="1">
        <name>pyridoxal 5'-phosphate</name>
        <dbReference type="ChEBI" id="CHEBI:597326"/>
    </cofactor>
</comment>
<dbReference type="InterPro" id="IPR015421">
    <property type="entry name" value="PyrdxlP-dep_Trfase_major"/>
</dbReference>
<evidence type="ECO:0000256" key="3">
    <source>
        <dbReference type="ARBA" id="ARBA00012876"/>
    </source>
</evidence>
<evidence type="ECO:0000313" key="16">
    <source>
        <dbReference type="Proteomes" id="UP001209878"/>
    </source>
</evidence>
<dbReference type="AlphaFoldDB" id="A0AAD9NRI8"/>
<evidence type="ECO:0000256" key="12">
    <source>
        <dbReference type="ARBA" id="ARBA00048021"/>
    </source>
</evidence>
<dbReference type="EC" id="2.6.1.19" evidence="4"/>
<dbReference type="Pfam" id="PF00202">
    <property type="entry name" value="Aminotran_3"/>
    <property type="match status" value="1"/>
</dbReference>
<dbReference type="FunFam" id="3.40.640.10:FF:000073">
    <property type="entry name" value="Probable 4-aminobutyrate aminotransferase"/>
    <property type="match status" value="1"/>
</dbReference>
<dbReference type="Proteomes" id="UP001209878">
    <property type="component" value="Unassembled WGS sequence"/>
</dbReference>
<sequence>MKTTVPGPKSQELMRQLDGMQAMESIQFCIDYDKSQGNYLVDADENILLDMYTQIASLPLGYNHPSLIRAMQDPSNLKHLVNRPALGNYPSVDWPQRLEASLMAVAPRGLNNCMTLGCGACANEHAYKAVFMAYRRKQRGGEPPSQEERESSLVNQPPGSPPLTLLSFSNAFHGRTMGALMMTHTKWMHKLDFPSIDWPIADFPQYKHPLLGNTEQNRREEARCLQQVCSKIEEYNARGTPVAGVVIEPIQGEGGDNHASPDFFRQLQQVCKDYGAYLVLDEVQTGAGTTGHMWFHDTFHLPSPPDIVIFSKKMMTGGFYYTDEMRPTEGYRIFNTWMGDPSKVILLEEMLRVIRDEELLDNVSRVGKKLVQGMTDLQGRYPSQLSGARGEGMFCAVDVVDSKHRDKILTDLRNSGVLAAGGGIHTLRLRPTLIFQEHHADIFLDIFDDVLHRNK</sequence>
<dbReference type="GO" id="GO:0030170">
    <property type="term" value="F:pyridoxal phosphate binding"/>
    <property type="evidence" value="ECO:0007669"/>
    <property type="project" value="InterPro"/>
</dbReference>
<organism evidence="15 16">
    <name type="scientific">Ridgeia piscesae</name>
    <name type="common">Tubeworm</name>
    <dbReference type="NCBI Taxonomy" id="27915"/>
    <lineage>
        <taxon>Eukaryota</taxon>
        <taxon>Metazoa</taxon>
        <taxon>Spiralia</taxon>
        <taxon>Lophotrochozoa</taxon>
        <taxon>Annelida</taxon>
        <taxon>Polychaeta</taxon>
        <taxon>Sedentaria</taxon>
        <taxon>Canalipalpata</taxon>
        <taxon>Sabellida</taxon>
        <taxon>Siboglinidae</taxon>
        <taxon>Ridgeia</taxon>
    </lineage>
</organism>
<dbReference type="InterPro" id="IPR015422">
    <property type="entry name" value="PyrdxlP-dep_Trfase_small"/>
</dbReference>
<proteinExistence type="inferred from homology"/>
<dbReference type="InterPro" id="IPR015424">
    <property type="entry name" value="PyrdxlP-dep_Trfase"/>
</dbReference>
<dbReference type="GO" id="GO:0009450">
    <property type="term" value="P:gamma-aminobutyric acid catabolic process"/>
    <property type="evidence" value="ECO:0007669"/>
    <property type="project" value="TreeGrafter"/>
</dbReference>
<dbReference type="EC" id="2.6.1.22" evidence="3"/>
<evidence type="ECO:0000256" key="7">
    <source>
        <dbReference type="ARBA" id="ARBA00022898"/>
    </source>
</evidence>
<dbReference type="CDD" id="cd00610">
    <property type="entry name" value="OAT_like"/>
    <property type="match status" value="1"/>
</dbReference>
<feature type="region of interest" description="Disordered" evidence="14">
    <location>
        <begin position="138"/>
        <end position="160"/>
    </location>
</feature>
<evidence type="ECO:0000256" key="6">
    <source>
        <dbReference type="ARBA" id="ARBA00022679"/>
    </source>
</evidence>
<comment type="catalytic activity">
    <reaction evidence="12">
        <text>4-aminobutanoate + 2-oxoglutarate = succinate semialdehyde + L-glutamate</text>
        <dbReference type="Rhea" id="RHEA:23352"/>
        <dbReference type="ChEBI" id="CHEBI:16810"/>
        <dbReference type="ChEBI" id="CHEBI:29985"/>
        <dbReference type="ChEBI" id="CHEBI:57706"/>
        <dbReference type="ChEBI" id="CHEBI:59888"/>
        <dbReference type="EC" id="2.6.1.19"/>
    </reaction>
</comment>
<keyword evidence="16" id="KW-1185">Reference proteome</keyword>
<evidence type="ECO:0000256" key="14">
    <source>
        <dbReference type="SAM" id="MobiDB-lite"/>
    </source>
</evidence>
<dbReference type="GO" id="GO:0047298">
    <property type="term" value="F:(S)-3-amino-2-methylpropionate transaminase activity"/>
    <property type="evidence" value="ECO:0007669"/>
    <property type="project" value="UniProtKB-EC"/>
</dbReference>
<dbReference type="InterPro" id="IPR004631">
    <property type="entry name" value="4NH2But_aminotransferase_euk"/>
</dbReference>